<proteinExistence type="predicted"/>
<protein>
    <submittedName>
        <fullName evidence="1">Uncharacterized protein</fullName>
    </submittedName>
</protein>
<dbReference type="Proteomes" id="UP001152320">
    <property type="component" value="Chromosome 15"/>
</dbReference>
<name>A0A9Q1BKT2_HOLLE</name>
<dbReference type="EMBL" id="JAIZAY010000015">
    <property type="protein sequence ID" value="KAJ8028466.1"/>
    <property type="molecule type" value="Genomic_DNA"/>
</dbReference>
<evidence type="ECO:0000313" key="2">
    <source>
        <dbReference type="Proteomes" id="UP001152320"/>
    </source>
</evidence>
<evidence type="ECO:0000313" key="1">
    <source>
        <dbReference type="EMBL" id="KAJ8028466.1"/>
    </source>
</evidence>
<comment type="caution">
    <text evidence="1">The sequence shown here is derived from an EMBL/GenBank/DDBJ whole genome shotgun (WGS) entry which is preliminary data.</text>
</comment>
<organism evidence="1 2">
    <name type="scientific">Holothuria leucospilota</name>
    <name type="common">Black long sea cucumber</name>
    <name type="synonym">Mertensiothuria leucospilota</name>
    <dbReference type="NCBI Taxonomy" id="206669"/>
    <lineage>
        <taxon>Eukaryota</taxon>
        <taxon>Metazoa</taxon>
        <taxon>Echinodermata</taxon>
        <taxon>Eleutherozoa</taxon>
        <taxon>Echinozoa</taxon>
        <taxon>Holothuroidea</taxon>
        <taxon>Aspidochirotacea</taxon>
        <taxon>Aspidochirotida</taxon>
        <taxon>Holothuriidae</taxon>
        <taxon>Holothuria</taxon>
    </lineage>
</organism>
<accession>A0A9Q1BKT2</accession>
<keyword evidence="2" id="KW-1185">Reference proteome</keyword>
<sequence length="111" mass="11253">MKEPGQGWLTVQVASLVPTPWDGSRRTGLKTVVTGAASRLEVMADWLEVDAEAAAAAVAVPARWLVEIDARTAAAEGAAKVAAAVWVARSWVVAAVAAGRADAAVCSGGQG</sequence>
<dbReference type="AlphaFoldDB" id="A0A9Q1BKT2"/>
<reference evidence="1" key="1">
    <citation type="submission" date="2021-10" db="EMBL/GenBank/DDBJ databases">
        <title>Tropical sea cucumber genome reveals ecological adaptation and Cuvierian tubules defense mechanism.</title>
        <authorList>
            <person name="Chen T."/>
        </authorList>
    </citation>
    <scope>NUCLEOTIDE SEQUENCE</scope>
    <source>
        <strain evidence="1">Nanhai2018</strain>
        <tissue evidence="1">Muscle</tissue>
    </source>
</reference>
<gene>
    <name evidence="1" type="ORF">HOLleu_30700</name>
</gene>